<organism evidence="7 8">
    <name type="scientific">Anaeramoeba ignava</name>
    <name type="common">Anaerobic marine amoeba</name>
    <dbReference type="NCBI Taxonomy" id="1746090"/>
    <lineage>
        <taxon>Eukaryota</taxon>
        <taxon>Metamonada</taxon>
        <taxon>Anaeramoebidae</taxon>
        <taxon>Anaeramoeba</taxon>
    </lineage>
</organism>
<dbReference type="InterPro" id="IPR015943">
    <property type="entry name" value="WD40/YVTN_repeat-like_dom_sf"/>
</dbReference>
<name>A0A9Q0LHB5_ANAIG</name>
<keyword evidence="2 5" id="KW-0853">WD repeat</keyword>
<comment type="caution">
    <text evidence="7">The sequence shown here is derived from an EMBL/GenBank/DDBJ whole genome shotgun (WGS) entry which is preliminary data.</text>
</comment>
<dbReference type="InterPro" id="IPR045183">
    <property type="entry name" value="Ebi-like"/>
</dbReference>
<keyword evidence="3" id="KW-0677">Repeat</keyword>
<accession>A0A9Q0LHB5</accession>
<sequence length="97" mass="10780">MKLIILNGILLVYFLPLVLMISQQKSPVYSIAFSPDGEYLASGSFDKSIYIWSVKTGNVVRSYQDTAGIFEVSWSPNGDKIAGAFADHKIAILDFRM</sequence>
<dbReference type="AlphaFoldDB" id="A0A9Q0LHB5"/>
<protein>
    <submittedName>
        <fullName evidence="7">F-box-like/wd repeat-containing protein tbl1xr1 isoform x1</fullName>
    </submittedName>
</protein>
<dbReference type="GO" id="GO:0000118">
    <property type="term" value="C:histone deacetylase complex"/>
    <property type="evidence" value="ECO:0007669"/>
    <property type="project" value="TreeGrafter"/>
</dbReference>
<dbReference type="OrthoDB" id="1367865at2759"/>
<keyword evidence="8" id="KW-1185">Reference proteome</keyword>
<keyword evidence="6" id="KW-0732">Signal</keyword>
<dbReference type="Pfam" id="PF00400">
    <property type="entry name" value="WD40"/>
    <property type="match status" value="2"/>
</dbReference>
<dbReference type="PANTHER" id="PTHR22846">
    <property type="entry name" value="WD40 REPEAT PROTEIN"/>
    <property type="match status" value="1"/>
</dbReference>
<dbReference type="InterPro" id="IPR036322">
    <property type="entry name" value="WD40_repeat_dom_sf"/>
</dbReference>
<evidence type="ECO:0000256" key="3">
    <source>
        <dbReference type="ARBA" id="ARBA00022737"/>
    </source>
</evidence>
<feature type="chain" id="PRO_5040205033" evidence="6">
    <location>
        <begin position="21"/>
        <end position="97"/>
    </location>
</feature>
<evidence type="ECO:0000256" key="5">
    <source>
        <dbReference type="PROSITE-ProRule" id="PRU00221"/>
    </source>
</evidence>
<dbReference type="GO" id="GO:0003714">
    <property type="term" value="F:transcription corepressor activity"/>
    <property type="evidence" value="ECO:0007669"/>
    <property type="project" value="InterPro"/>
</dbReference>
<evidence type="ECO:0000256" key="4">
    <source>
        <dbReference type="ARBA" id="ARBA00023242"/>
    </source>
</evidence>
<keyword evidence="4" id="KW-0539">Nucleus</keyword>
<comment type="subcellular location">
    <subcellularLocation>
        <location evidence="1">Nucleus</location>
    </subcellularLocation>
</comment>
<dbReference type="EMBL" id="JAPDFW010000080">
    <property type="protein sequence ID" value="KAJ5072768.1"/>
    <property type="molecule type" value="Genomic_DNA"/>
</dbReference>
<dbReference type="InterPro" id="IPR001680">
    <property type="entry name" value="WD40_rpt"/>
</dbReference>
<evidence type="ECO:0000313" key="7">
    <source>
        <dbReference type="EMBL" id="KAJ5072768.1"/>
    </source>
</evidence>
<dbReference type="Proteomes" id="UP001149090">
    <property type="component" value="Unassembled WGS sequence"/>
</dbReference>
<evidence type="ECO:0000313" key="8">
    <source>
        <dbReference type="Proteomes" id="UP001149090"/>
    </source>
</evidence>
<dbReference type="PROSITE" id="PS50294">
    <property type="entry name" value="WD_REPEATS_REGION"/>
    <property type="match status" value="1"/>
</dbReference>
<evidence type="ECO:0000256" key="2">
    <source>
        <dbReference type="ARBA" id="ARBA00022574"/>
    </source>
</evidence>
<evidence type="ECO:0000256" key="6">
    <source>
        <dbReference type="SAM" id="SignalP"/>
    </source>
</evidence>
<dbReference type="SMART" id="SM00320">
    <property type="entry name" value="WD40"/>
    <property type="match status" value="2"/>
</dbReference>
<proteinExistence type="predicted"/>
<dbReference type="Gene3D" id="2.130.10.10">
    <property type="entry name" value="YVTN repeat-like/Quinoprotein amine dehydrogenase"/>
    <property type="match status" value="1"/>
</dbReference>
<reference evidence="7" key="1">
    <citation type="submission" date="2022-10" db="EMBL/GenBank/DDBJ databases">
        <title>Novel sulphate-reducing endosymbionts in the free-living metamonad Anaeramoeba.</title>
        <authorList>
            <person name="Jerlstrom-Hultqvist J."/>
            <person name="Cepicka I."/>
            <person name="Gallot-Lavallee L."/>
            <person name="Salas-Leiva D."/>
            <person name="Curtis B.A."/>
            <person name="Zahonova K."/>
            <person name="Pipaliya S."/>
            <person name="Dacks J."/>
            <person name="Roger A.J."/>
        </authorList>
    </citation>
    <scope>NUCLEOTIDE SEQUENCE</scope>
    <source>
        <strain evidence="7">BMAN</strain>
    </source>
</reference>
<dbReference type="PANTHER" id="PTHR22846:SF2">
    <property type="entry name" value="F-BOX-LIKE_WD REPEAT-CONTAINING PROTEIN EBI"/>
    <property type="match status" value="1"/>
</dbReference>
<dbReference type="PROSITE" id="PS50082">
    <property type="entry name" value="WD_REPEATS_2"/>
    <property type="match status" value="1"/>
</dbReference>
<dbReference type="GO" id="GO:0006357">
    <property type="term" value="P:regulation of transcription by RNA polymerase II"/>
    <property type="evidence" value="ECO:0007669"/>
    <property type="project" value="TreeGrafter"/>
</dbReference>
<feature type="repeat" description="WD" evidence="5">
    <location>
        <begin position="21"/>
        <end position="62"/>
    </location>
</feature>
<evidence type="ECO:0000256" key="1">
    <source>
        <dbReference type="ARBA" id="ARBA00004123"/>
    </source>
</evidence>
<feature type="signal peptide" evidence="6">
    <location>
        <begin position="1"/>
        <end position="20"/>
    </location>
</feature>
<dbReference type="SUPFAM" id="SSF50978">
    <property type="entry name" value="WD40 repeat-like"/>
    <property type="match status" value="1"/>
</dbReference>
<gene>
    <name evidence="7" type="ORF">M0811_09465</name>
</gene>